<gene>
    <name evidence="1" type="ORF">K44PH129C1_LOCUS16</name>
</gene>
<sequence length="67" mass="7700">MFKHEVFISDNREAAMIAEMFNGHITAYNVGDDEEAFVVTFTSRLSHKKVVDKVMPFSFEEVISDKI</sequence>
<protein>
    <submittedName>
        <fullName evidence="1">Uncharacterized protein</fullName>
    </submittedName>
</protein>
<evidence type="ECO:0000313" key="1">
    <source>
        <dbReference type="EMBL" id="CAK6596566.1"/>
    </source>
</evidence>
<accession>A0AAV1MES2</accession>
<dbReference type="Proteomes" id="UP001497442">
    <property type="component" value="Chromosome"/>
</dbReference>
<dbReference type="EMBL" id="OY978837">
    <property type="protein sequence ID" value="CAK6596566.1"/>
    <property type="molecule type" value="Genomic_DNA"/>
</dbReference>
<reference evidence="1 2" key="1">
    <citation type="submission" date="2023-10" db="EMBL/GenBank/DDBJ databases">
        <authorList>
            <person name="Robby Concha-Eloko"/>
            <person name="Pilar Barberan- Martinez"/>
            <person name="Rafael Sanjuan"/>
            <person name="Pilar Domingo-Calap"/>
        </authorList>
    </citation>
    <scope>NUCLEOTIDE SEQUENCE [LARGE SCALE GENOMIC DNA]</scope>
</reference>
<organism evidence="1 2">
    <name type="scientific">Klebsiella phage vB_Kpl_K44PH129C1</name>
    <dbReference type="NCBI Taxonomy" id="3071657"/>
    <lineage>
        <taxon>Viruses</taxon>
        <taxon>Duplodnaviria</taxon>
        <taxon>Heunggongvirae</taxon>
        <taxon>Uroviricota</taxon>
        <taxon>Caudoviricetes</taxon>
        <taxon>Autographivirales</taxon>
        <taxon>Autosignataviridae</taxon>
        <taxon>Molineuxvirinae</taxon>
        <taxon>Ulipvirus</taxon>
        <taxon>Ulipvirus K44PH129C1</taxon>
    </lineage>
</organism>
<keyword evidence="2" id="KW-1185">Reference proteome</keyword>
<name>A0AAV1MES2_9CAUD</name>
<proteinExistence type="predicted"/>
<evidence type="ECO:0000313" key="2">
    <source>
        <dbReference type="Proteomes" id="UP001497442"/>
    </source>
</evidence>